<gene>
    <name evidence="1" type="ORF">D5086_017000</name>
</gene>
<organism evidence="1 2">
    <name type="scientific">Populus alba</name>
    <name type="common">White poplar</name>
    <dbReference type="NCBI Taxonomy" id="43335"/>
    <lineage>
        <taxon>Eukaryota</taxon>
        <taxon>Viridiplantae</taxon>
        <taxon>Streptophyta</taxon>
        <taxon>Embryophyta</taxon>
        <taxon>Tracheophyta</taxon>
        <taxon>Spermatophyta</taxon>
        <taxon>Magnoliopsida</taxon>
        <taxon>eudicotyledons</taxon>
        <taxon>Gunneridae</taxon>
        <taxon>Pentapetalae</taxon>
        <taxon>rosids</taxon>
        <taxon>fabids</taxon>
        <taxon>Malpighiales</taxon>
        <taxon>Salicaceae</taxon>
        <taxon>Saliceae</taxon>
        <taxon>Populus</taxon>
    </lineage>
</organism>
<evidence type="ECO:0000313" key="2">
    <source>
        <dbReference type="Proteomes" id="UP000309997"/>
    </source>
</evidence>
<reference evidence="1 2" key="1">
    <citation type="journal article" date="2024" name="Plant Biotechnol. J.">
        <title>Genome and CRISPR/Cas9 system of a widespread forest tree (Populus alba) in the world.</title>
        <authorList>
            <person name="Liu Y.J."/>
            <person name="Jiang P.F."/>
            <person name="Han X.M."/>
            <person name="Li X.Y."/>
            <person name="Wang H.M."/>
            <person name="Wang Y.J."/>
            <person name="Wang X.X."/>
            <person name="Zeng Q.Y."/>
        </authorList>
    </citation>
    <scope>NUCLEOTIDE SEQUENCE [LARGE SCALE GENOMIC DNA]</scope>
    <source>
        <strain evidence="2">cv. PAL-ZL1</strain>
    </source>
</reference>
<comment type="caution">
    <text evidence="1">The sequence shown here is derived from an EMBL/GenBank/DDBJ whole genome shotgun (WGS) entry which is preliminary data.</text>
</comment>
<dbReference type="Proteomes" id="UP000309997">
    <property type="component" value="Unassembled WGS sequence"/>
</dbReference>
<protein>
    <submittedName>
        <fullName evidence="1">Uncharacterized protein</fullName>
    </submittedName>
</protein>
<name>A0ACC4BVJ9_POPAL</name>
<proteinExistence type="predicted"/>
<sequence>MAYNESRNDAAEKEKAIDDWLPITSSRKAKWWYSTFHNVTAMVGAGVLSLPYAMAQLGWGPGIAILLLSWVITLYTLWQMVEMHEMVPGKRFDRYHELGQHVFGDKLGLWIVVPQQLIVQVGVNIVYMVTGGKSLKKFHDVVCPNCKDIRLTYFIMIFASVQMVLAHLPNLNSISVISLAAAVMSLSYSTIAWASTLNKGVQPDVDYSYKARTRTGAFFDFITALGDVAFAYAGHNVVLEIQATIPSSPENPSKKPMWRGAFLAYLVVAFCYFPVALIGYWCYGNSVDDNILISLQKPSWLIAAANMFVVIHVIGSYQIYAIAVFDLLETALVKKLHFSPSFMLRFVTRTVYVAPLHHVAFHLQTEEVQLLLDSKLGLRYPWRSLDDTVTHWCPKAYHPYSQGLRILLMNILPKAITGAGQIRREGINNYFAGCALGRKLEFNNSGIYVRVSLHNHQHDMQIHHCLGLSYCISYNLKPSSIVSSWEIYYLNRQLYESTDQNGEMDGLLLRLQNELKEAVVKEEPNLHI</sequence>
<evidence type="ECO:0000313" key="1">
    <source>
        <dbReference type="EMBL" id="KAL3582668.1"/>
    </source>
</evidence>
<keyword evidence="2" id="KW-1185">Reference proteome</keyword>
<accession>A0ACC4BVJ9</accession>
<dbReference type="EMBL" id="RCHU02000008">
    <property type="protein sequence ID" value="KAL3582668.1"/>
    <property type="molecule type" value="Genomic_DNA"/>
</dbReference>